<evidence type="ECO:0000259" key="2">
    <source>
        <dbReference type="PROSITE" id="PS51641"/>
    </source>
</evidence>
<dbReference type="CDD" id="cd22425">
    <property type="entry name" value="KH_I_FMR1_FXR_rpt1"/>
    <property type="match status" value="1"/>
</dbReference>
<dbReference type="GO" id="GO:0048170">
    <property type="term" value="P:positive regulation of long-term neuronal synaptic plasticity"/>
    <property type="evidence" value="ECO:0007669"/>
    <property type="project" value="TreeGrafter"/>
</dbReference>
<dbReference type="PROSITE" id="PS51641">
    <property type="entry name" value="AGENET_LIKE"/>
    <property type="match status" value="2"/>
</dbReference>
<dbReference type="Pfam" id="PF05641">
    <property type="entry name" value="Agenet"/>
    <property type="match status" value="1"/>
</dbReference>
<dbReference type="InterPro" id="IPR008395">
    <property type="entry name" value="Agenet-like_dom"/>
</dbReference>
<dbReference type="GO" id="GO:0010494">
    <property type="term" value="C:cytoplasmic stress granule"/>
    <property type="evidence" value="ECO:0007669"/>
    <property type="project" value="TreeGrafter"/>
</dbReference>
<sequence>MEELAVEVFGENGAYYKAFITDVFEEEILASFENEWQQESRFPFSQVRLPPPESNAKADYQVDQEIEVFSRASEQEECGWWKAVIKMIKGEFTVVQYLGWDNTYTEIVPEERLRPKSNMPPIDKNTFHKVEVEVPEELRDAKIENAHKDFQRSIGAASCRYVAERGVILAISRSELLRKRSAMLQEMHFRNMTQKALLLKRTEEAARQLECTKLQTSTGGITDEFSVREDLMGLAIGAHGANIQQARKLEGITNIELEEHTCTFKIYGEVRLLIIAFGFIQHFIKIVG</sequence>
<dbReference type="GO" id="GO:0043005">
    <property type="term" value="C:neuron projection"/>
    <property type="evidence" value="ECO:0007669"/>
    <property type="project" value="TreeGrafter"/>
</dbReference>
<reference evidence="3" key="1">
    <citation type="submission" date="2013-04" db="EMBL/GenBank/DDBJ databases">
        <authorList>
            <person name="Qu J."/>
            <person name="Murali S.C."/>
            <person name="Bandaranaike D."/>
            <person name="Bellair M."/>
            <person name="Blankenburg K."/>
            <person name="Chao H."/>
            <person name="Dinh H."/>
            <person name="Doddapaneni H."/>
            <person name="Downs B."/>
            <person name="Dugan-Rocha S."/>
            <person name="Elkadiri S."/>
            <person name="Gnanaolivu R.D."/>
            <person name="Hernandez B."/>
            <person name="Javaid M."/>
            <person name="Jayaseelan J.C."/>
            <person name="Lee S."/>
            <person name="Li M."/>
            <person name="Ming W."/>
            <person name="Munidasa M."/>
            <person name="Muniz J."/>
            <person name="Nguyen L."/>
            <person name="Ongeri F."/>
            <person name="Osuji N."/>
            <person name="Pu L.-L."/>
            <person name="Puazo M."/>
            <person name="Qu C."/>
            <person name="Quiroz J."/>
            <person name="Raj R."/>
            <person name="Weissenberger G."/>
            <person name="Xin Y."/>
            <person name="Zou X."/>
            <person name="Han Y."/>
            <person name="Richards S."/>
            <person name="Worley K."/>
            <person name="Muzny D."/>
            <person name="Gibbs R."/>
        </authorList>
    </citation>
    <scope>NUCLEOTIDE SEQUENCE</scope>
    <source>
        <strain evidence="3">Sampled in the wild</strain>
    </source>
</reference>
<dbReference type="EMBL" id="KZ309128">
    <property type="protein sequence ID" value="KAG8237139.1"/>
    <property type="molecule type" value="Genomic_DNA"/>
</dbReference>
<dbReference type="OrthoDB" id="424249at2759"/>
<dbReference type="Pfam" id="PF18336">
    <property type="entry name" value="Tudor_FRX1"/>
    <property type="match status" value="1"/>
</dbReference>
<proteinExistence type="predicted"/>
<dbReference type="InterPro" id="IPR040148">
    <property type="entry name" value="FMR1"/>
</dbReference>
<feature type="domain" description="Agenet-like" evidence="2">
    <location>
        <begin position="4"/>
        <end position="50"/>
    </location>
</feature>
<organism evidence="3 4">
    <name type="scientific">Ladona fulva</name>
    <name type="common">Scarce chaser dragonfly</name>
    <name type="synonym">Libellula fulva</name>
    <dbReference type="NCBI Taxonomy" id="123851"/>
    <lineage>
        <taxon>Eukaryota</taxon>
        <taxon>Metazoa</taxon>
        <taxon>Ecdysozoa</taxon>
        <taxon>Arthropoda</taxon>
        <taxon>Hexapoda</taxon>
        <taxon>Insecta</taxon>
        <taxon>Pterygota</taxon>
        <taxon>Palaeoptera</taxon>
        <taxon>Odonata</taxon>
        <taxon>Epiprocta</taxon>
        <taxon>Anisoptera</taxon>
        <taxon>Libelluloidea</taxon>
        <taxon>Libellulidae</taxon>
        <taxon>Ladona</taxon>
    </lineage>
</organism>
<dbReference type="PROSITE" id="PS50084">
    <property type="entry name" value="KH_TYPE_1"/>
    <property type="match status" value="1"/>
</dbReference>
<dbReference type="InterPro" id="IPR036612">
    <property type="entry name" value="KH_dom_type_1_sf"/>
</dbReference>
<dbReference type="PANTHER" id="PTHR10603:SF7">
    <property type="entry name" value="FRAGILE X MESSENGER RIBONUCLEOPROTEIN 1 HOMOLOG"/>
    <property type="match status" value="1"/>
</dbReference>
<dbReference type="GO" id="GO:0005634">
    <property type="term" value="C:nucleus"/>
    <property type="evidence" value="ECO:0007669"/>
    <property type="project" value="TreeGrafter"/>
</dbReference>
<dbReference type="GO" id="GO:0098793">
    <property type="term" value="C:presynapse"/>
    <property type="evidence" value="ECO:0007669"/>
    <property type="project" value="GOC"/>
</dbReference>
<dbReference type="Pfam" id="PF17904">
    <property type="entry name" value="KH_9"/>
    <property type="match status" value="1"/>
</dbReference>
<dbReference type="FunFam" id="2.30.30.140:FF:000103">
    <property type="entry name" value="Fmr1, isoform J"/>
    <property type="match status" value="1"/>
</dbReference>
<keyword evidence="1" id="KW-0694">RNA-binding</keyword>
<dbReference type="Gene3D" id="3.30.1370.10">
    <property type="entry name" value="K Homology domain, type 1"/>
    <property type="match status" value="1"/>
</dbReference>
<dbReference type="Gene3D" id="2.30.30.140">
    <property type="match status" value="2"/>
</dbReference>
<dbReference type="GO" id="GO:0045727">
    <property type="term" value="P:positive regulation of translation"/>
    <property type="evidence" value="ECO:0007669"/>
    <property type="project" value="TreeGrafter"/>
</dbReference>
<dbReference type="GO" id="GO:0043488">
    <property type="term" value="P:regulation of mRNA stability"/>
    <property type="evidence" value="ECO:0007669"/>
    <property type="project" value="TreeGrafter"/>
</dbReference>
<name>A0A8K0PB39_LADFU</name>
<evidence type="ECO:0000256" key="1">
    <source>
        <dbReference type="PROSITE-ProRule" id="PRU00117"/>
    </source>
</evidence>
<dbReference type="GO" id="GO:0045182">
    <property type="term" value="F:translation regulator activity"/>
    <property type="evidence" value="ECO:0007669"/>
    <property type="project" value="TreeGrafter"/>
</dbReference>
<accession>A0A8K0PB39</accession>
<comment type="caution">
    <text evidence="3">The sequence shown here is derived from an EMBL/GenBank/DDBJ whole genome shotgun (WGS) entry which is preliminary data.</text>
</comment>
<keyword evidence="4" id="KW-1185">Reference proteome</keyword>
<dbReference type="GO" id="GO:0003730">
    <property type="term" value="F:mRNA 3'-UTR binding"/>
    <property type="evidence" value="ECO:0007669"/>
    <property type="project" value="TreeGrafter"/>
</dbReference>
<evidence type="ECO:0000313" key="3">
    <source>
        <dbReference type="EMBL" id="KAG8237139.1"/>
    </source>
</evidence>
<reference evidence="3" key="2">
    <citation type="submission" date="2017-10" db="EMBL/GenBank/DDBJ databases">
        <title>Ladona fulva Genome sequencing and assembly.</title>
        <authorList>
            <person name="Murali S."/>
            <person name="Richards S."/>
            <person name="Bandaranaike D."/>
            <person name="Bellair M."/>
            <person name="Blankenburg K."/>
            <person name="Chao H."/>
            <person name="Dinh H."/>
            <person name="Doddapaneni H."/>
            <person name="Dugan-Rocha S."/>
            <person name="Elkadiri S."/>
            <person name="Gnanaolivu R."/>
            <person name="Hernandez B."/>
            <person name="Skinner E."/>
            <person name="Javaid M."/>
            <person name="Lee S."/>
            <person name="Li M."/>
            <person name="Ming W."/>
            <person name="Munidasa M."/>
            <person name="Muniz J."/>
            <person name="Nguyen L."/>
            <person name="Hughes D."/>
            <person name="Osuji N."/>
            <person name="Pu L.-L."/>
            <person name="Puazo M."/>
            <person name="Qu C."/>
            <person name="Quiroz J."/>
            <person name="Raj R."/>
            <person name="Weissenberger G."/>
            <person name="Xin Y."/>
            <person name="Zou X."/>
            <person name="Han Y."/>
            <person name="Worley K."/>
            <person name="Muzny D."/>
            <person name="Gibbs R."/>
        </authorList>
    </citation>
    <scope>NUCLEOTIDE SEQUENCE</scope>
    <source>
        <strain evidence="3">Sampled in the wild</strain>
    </source>
</reference>
<dbReference type="AlphaFoldDB" id="A0A8K0PB39"/>
<dbReference type="InterPro" id="IPR041560">
    <property type="entry name" value="Tudor_FRM1"/>
</dbReference>
<protein>
    <recommendedName>
        <fullName evidence="2">Agenet-like domain-containing protein</fullName>
    </recommendedName>
</protein>
<feature type="domain" description="Agenet-like" evidence="2">
    <location>
        <begin position="64"/>
        <end position="116"/>
    </location>
</feature>
<dbReference type="PANTHER" id="PTHR10603">
    <property type="entry name" value="FRAGILE X MENTAL RETARDATION SYNDROME-RELATED PROTEIN"/>
    <property type="match status" value="1"/>
</dbReference>
<dbReference type="CDD" id="cd20402">
    <property type="entry name" value="Tudor_Agenet_FMRP-like_rpt1"/>
    <property type="match status" value="1"/>
</dbReference>
<dbReference type="GO" id="GO:0099577">
    <property type="term" value="P:regulation of translation at presynapse, modulating synaptic transmission"/>
    <property type="evidence" value="ECO:0007669"/>
    <property type="project" value="TreeGrafter"/>
</dbReference>
<dbReference type="Proteomes" id="UP000792457">
    <property type="component" value="Unassembled WGS sequence"/>
</dbReference>
<dbReference type="GO" id="GO:0048513">
    <property type="term" value="P:animal organ development"/>
    <property type="evidence" value="ECO:0007669"/>
    <property type="project" value="TreeGrafter"/>
</dbReference>
<dbReference type="InterPro" id="IPR040472">
    <property type="entry name" value="FMRP_KH0"/>
</dbReference>
<dbReference type="SUPFAM" id="SSF54791">
    <property type="entry name" value="Eukaryotic type KH-domain (KH-domain type I)"/>
    <property type="match status" value="1"/>
</dbReference>
<evidence type="ECO:0000313" key="4">
    <source>
        <dbReference type="Proteomes" id="UP000792457"/>
    </source>
</evidence>
<gene>
    <name evidence="3" type="ORF">J437_LFUL011187</name>
</gene>
<dbReference type="GO" id="GO:0051028">
    <property type="term" value="P:mRNA transport"/>
    <property type="evidence" value="ECO:0007669"/>
    <property type="project" value="TreeGrafter"/>
</dbReference>